<feature type="region of interest" description="Disordered" evidence="3">
    <location>
        <begin position="207"/>
        <end position="262"/>
    </location>
</feature>
<dbReference type="Gene3D" id="3.30.70.270">
    <property type="match status" value="1"/>
</dbReference>
<evidence type="ECO:0000313" key="6">
    <source>
        <dbReference type="Proteomes" id="UP001190700"/>
    </source>
</evidence>
<dbReference type="GO" id="GO:0015074">
    <property type="term" value="P:DNA integration"/>
    <property type="evidence" value="ECO:0007669"/>
    <property type="project" value="InterPro"/>
</dbReference>
<keyword evidence="1" id="KW-0238">DNA-binding</keyword>
<dbReference type="Pfam" id="PF00078">
    <property type="entry name" value="RVT_1"/>
    <property type="match status" value="1"/>
</dbReference>
<name>A0AAE0H212_9CHLO</name>
<comment type="caution">
    <text evidence="5">The sequence shown here is derived from an EMBL/GenBank/DDBJ whole genome shotgun (WGS) entry which is preliminary data.</text>
</comment>
<evidence type="ECO:0000256" key="1">
    <source>
        <dbReference type="ARBA" id="ARBA00023125"/>
    </source>
</evidence>
<feature type="compositionally biased region" description="Gly residues" evidence="3">
    <location>
        <begin position="236"/>
        <end position="262"/>
    </location>
</feature>
<feature type="domain" description="Reverse transcriptase" evidence="4">
    <location>
        <begin position="575"/>
        <end position="658"/>
    </location>
</feature>
<dbReference type="Gene3D" id="1.10.150.130">
    <property type="match status" value="1"/>
</dbReference>
<dbReference type="Gene3D" id="1.10.443.10">
    <property type="entry name" value="Intergrase catalytic core"/>
    <property type="match status" value="1"/>
</dbReference>
<proteinExistence type="predicted"/>
<dbReference type="PANTHER" id="PTHR33050:SF7">
    <property type="entry name" value="RIBONUCLEASE H"/>
    <property type="match status" value="1"/>
</dbReference>
<dbReference type="InterPro" id="IPR013762">
    <property type="entry name" value="Integrase-like_cat_sf"/>
</dbReference>
<evidence type="ECO:0000256" key="2">
    <source>
        <dbReference type="ARBA" id="ARBA00023172"/>
    </source>
</evidence>
<dbReference type="GO" id="GO:0006310">
    <property type="term" value="P:DNA recombination"/>
    <property type="evidence" value="ECO:0007669"/>
    <property type="project" value="UniProtKB-KW"/>
</dbReference>
<dbReference type="InterPro" id="IPR043128">
    <property type="entry name" value="Rev_trsase/Diguanyl_cyclase"/>
</dbReference>
<dbReference type="InterPro" id="IPR052055">
    <property type="entry name" value="Hepadnavirus_pol/RT"/>
</dbReference>
<evidence type="ECO:0000259" key="4">
    <source>
        <dbReference type="Pfam" id="PF00078"/>
    </source>
</evidence>
<dbReference type="InterPro" id="IPR010998">
    <property type="entry name" value="Integrase_recombinase_N"/>
</dbReference>
<keyword evidence="2" id="KW-0233">DNA recombination</keyword>
<dbReference type="SUPFAM" id="SSF47823">
    <property type="entry name" value="lambda integrase-like, N-terminal domain"/>
    <property type="match status" value="1"/>
</dbReference>
<dbReference type="PANTHER" id="PTHR33050">
    <property type="entry name" value="REVERSE TRANSCRIPTASE DOMAIN-CONTAINING PROTEIN"/>
    <property type="match status" value="1"/>
</dbReference>
<evidence type="ECO:0000256" key="3">
    <source>
        <dbReference type="SAM" id="MobiDB-lite"/>
    </source>
</evidence>
<dbReference type="GO" id="GO:0003677">
    <property type="term" value="F:DNA binding"/>
    <property type="evidence" value="ECO:0007669"/>
    <property type="project" value="UniProtKB-KW"/>
</dbReference>
<dbReference type="InterPro" id="IPR000477">
    <property type="entry name" value="RT_dom"/>
</dbReference>
<keyword evidence="6" id="KW-1185">Reference proteome</keyword>
<sequence>MVASFFKKRKRVTFEGEEEEARAAGGGRGALPPLDAARRDRLATLGAGFRTVNEEQLARALRGELAPQDVVRPPGSAPPLTAVPSRGPLAGIDLIVSPVQRIQQEDEGRLKLKDGELTMVAKKKKCKDFAEWERGFLRILCEAPVEARDDLMDFVEWARTIAAEFSFYHFNEFYEHLVRQVQRSATGISLDGYARVWRVYKQTPGLKEKGAKKPKDRYSWRRDAEEQPRPTVPEDAGGGRGKGKGAGGRGGRGGRGGGRGGRGGISDACYGHNEGNCEGLIPAVAVPLGEPRSSSEAPARAEEVPVSAPDLMVEADAELDFGQPIAVEDIGAVDAHVGCGPPDVEDGGGVPLVSPGGAIISGGWWADLREDEFIPVWDVLWGPRRHIWVPMAWEVERLAPLPVTQLSPETWASPSEPWRTRCSTRWPQLRTNILHMATIETMEACGTSEGERRCYEEERVRVGCAIPTLTSPAHLVAAAFRGWHDVDFLVRCAACGAGWPSEEIDLDEPYRVPNYVGPEHMEVMREEIGRESEDGHIFLARWRLPLGVITLGMAWRSQFWPHECFEFDGVRWMDARAPFGNRALPGIFMRWTRAIVAWMRARGIPTVGYLDDFFCVLETKEQAEEAMMLLVEFVTFLGFKVNSAKCEGPAQVLEFLGVLLDTSGEVCTASIDEERIAVVVQKAGDLRAQAARGMVARRRLESLLGLLAFCSHVVWGLSLYTRRGFSFLTATAGRRMVRLPRPVLDDLSVLEQVVRRYNGRKVLLERRLVDQRHFATDASGTLGFGGVWEHLFFMLSWEDRARLPQRPWFPRRSDCRNSWSINYMELFAVWWAMVLWGHRMSGTTVVVRIDNQSAMYQVGSWWGPVAYLPLLRQIFFVCARHDIRLQPVYIDTKDNLLADLLSRLDMPRFLTEHRAFLRADIWRQDRDDWMVCPVRWAALDQEFGPFTVDSCVAVSRANAYCYHSWSAVEDARVQKFDGHNAWGNLPFSIMFAILKNFLKCKRRQQWGTAACFLVPVWDGDDGWELVKSLPQREAERYRAEALAPETRRCYGTGVRAFVTFCITFACLGCLEPLLPATDVTLCMFITYCSWFVQPGTIKNYLAGVRQLHLQRGHEWVPVAARHAVAATLQGGAAFENDSVRQAAPLGASAGGAGVSAVPGAGPHAPHGAHGGAAGSSALFVMEKVTGRRATVVPMTHDALVAGIKSLAERVGLDPSSYAGHSLRRGGATAAMRLDVASIYIKMQGDWKSDCFERYCELDTEQKLILPGAMAEAAAAADRIGWRLLLKKLPGSSEEAAFRLP</sequence>
<dbReference type="EMBL" id="LGRX02000505">
    <property type="protein sequence ID" value="KAK3288388.1"/>
    <property type="molecule type" value="Genomic_DNA"/>
</dbReference>
<dbReference type="SUPFAM" id="SSF56349">
    <property type="entry name" value="DNA breaking-rejoining enzymes"/>
    <property type="match status" value="1"/>
</dbReference>
<evidence type="ECO:0000313" key="5">
    <source>
        <dbReference type="EMBL" id="KAK3288388.1"/>
    </source>
</evidence>
<gene>
    <name evidence="5" type="ORF">CYMTET_4141</name>
</gene>
<dbReference type="Proteomes" id="UP001190700">
    <property type="component" value="Unassembled WGS sequence"/>
</dbReference>
<protein>
    <recommendedName>
        <fullName evidence="4">Reverse transcriptase domain-containing protein</fullName>
    </recommendedName>
</protein>
<accession>A0AAE0H212</accession>
<feature type="region of interest" description="Disordered" evidence="3">
    <location>
        <begin position="13"/>
        <end position="35"/>
    </location>
</feature>
<dbReference type="InterPro" id="IPR011010">
    <property type="entry name" value="DNA_brk_join_enz"/>
</dbReference>
<dbReference type="InterPro" id="IPR043502">
    <property type="entry name" value="DNA/RNA_pol_sf"/>
</dbReference>
<reference evidence="5 6" key="1">
    <citation type="journal article" date="2015" name="Genome Biol. Evol.">
        <title>Comparative Genomics of a Bacterivorous Green Alga Reveals Evolutionary Causalities and Consequences of Phago-Mixotrophic Mode of Nutrition.</title>
        <authorList>
            <person name="Burns J.A."/>
            <person name="Paasch A."/>
            <person name="Narechania A."/>
            <person name="Kim E."/>
        </authorList>
    </citation>
    <scope>NUCLEOTIDE SEQUENCE [LARGE SCALE GENOMIC DNA]</scope>
    <source>
        <strain evidence="5 6">PLY_AMNH</strain>
    </source>
</reference>
<feature type="compositionally biased region" description="Basic and acidic residues" evidence="3">
    <location>
        <begin position="207"/>
        <end position="228"/>
    </location>
</feature>
<organism evidence="5 6">
    <name type="scientific">Cymbomonas tetramitiformis</name>
    <dbReference type="NCBI Taxonomy" id="36881"/>
    <lineage>
        <taxon>Eukaryota</taxon>
        <taxon>Viridiplantae</taxon>
        <taxon>Chlorophyta</taxon>
        <taxon>Pyramimonadophyceae</taxon>
        <taxon>Pyramimonadales</taxon>
        <taxon>Pyramimonadaceae</taxon>
        <taxon>Cymbomonas</taxon>
    </lineage>
</organism>
<dbReference type="SUPFAM" id="SSF56672">
    <property type="entry name" value="DNA/RNA polymerases"/>
    <property type="match status" value="1"/>
</dbReference>
<dbReference type="CDD" id="cd09275">
    <property type="entry name" value="RNase_HI_RT_DIRS1"/>
    <property type="match status" value="1"/>
</dbReference>